<comment type="subcellular location">
    <subcellularLocation>
        <location evidence="1">Cell membrane</location>
        <topology evidence="1">Multi-pass membrane protein</topology>
    </subcellularLocation>
</comment>
<evidence type="ECO:0000259" key="7">
    <source>
        <dbReference type="Pfam" id="PF06271"/>
    </source>
</evidence>
<evidence type="ECO:0000256" key="5">
    <source>
        <dbReference type="ARBA" id="ARBA00023136"/>
    </source>
</evidence>
<feature type="transmembrane region" description="Helical" evidence="6">
    <location>
        <begin position="21"/>
        <end position="45"/>
    </location>
</feature>
<dbReference type="EMBL" id="NVWI01000006">
    <property type="protein sequence ID" value="PCJ41210.1"/>
    <property type="molecule type" value="Genomic_DNA"/>
</dbReference>
<dbReference type="InterPro" id="IPR051791">
    <property type="entry name" value="Pra-immunoreactive"/>
</dbReference>
<organism evidence="8 9">
    <name type="scientific">SAR86 cluster bacterium</name>
    <dbReference type="NCBI Taxonomy" id="2030880"/>
    <lineage>
        <taxon>Bacteria</taxon>
        <taxon>Pseudomonadati</taxon>
        <taxon>Pseudomonadota</taxon>
        <taxon>Gammaproteobacteria</taxon>
        <taxon>SAR86 cluster</taxon>
    </lineage>
</organism>
<dbReference type="Pfam" id="PF06271">
    <property type="entry name" value="RDD"/>
    <property type="match status" value="1"/>
</dbReference>
<evidence type="ECO:0000256" key="3">
    <source>
        <dbReference type="ARBA" id="ARBA00022692"/>
    </source>
</evidence>
<keyword evidence="4 6" id="KW-1133">Transmembrane helix</keyword>
<accession>A0A2A5CCN0</accession>
<evidence type="ECO:0000256" key="2">
    <source>
        <dbReference type="ARBA" id="ARBA00022475"/>
    </source>
</evidence>
<evidence type="ECO:0000256" key="4">
    <source>
        <dbReference type="ARBA" id="ARBA00022989"/>
    </source>
</evidence>
<protein>
    <submittedName>
        <fullName evidence="8">RDD family protein</fullName>
    </submittedName>
</protein>
<comment type="caution">
    <text evidence="8">The sequence shown here is derived from an EMBL/GenBank/DDBJ whole genome shotgun (WGS) entry which is preliminary data.</text>
</comment>
<evidence type="ECO:0000313" key="9">
    <source>
        <dbReference type="Proteomes" id="UP000228987"/>
    </source>
</evidence>
<keyword evidence="3 6" id="KW-0812">Transmembrane</keyword>
<evidence type="ECO:0000313" key="8">
    <source>
        <dbReference type="EMBL" id="PCJ41210.1"/>
    </source>
</evidence>
<feature type="domain" description="RDD" evidence="7">
    <location>
        <begin position="13"/>
        <end position="147"/>
    </location>
</feature>
<proteinExistence type="predicted"/>
<feature type="transmembrane region" description="Helical" evidence="6">
    <location>
        <begin position="113"/>
        <end position="135"/>
    </location>
</feature>
<keyword evidence="5 6" id="KW-0472">Membrane</keyword>
<reference evidence="9" key="1">
    <citation type="submission" date="2017-08" db="EMBL/GenBank/DDBJ databases">
        <title>A dynamic microbial community with high functional redundancy inhabits the cold, oxic subseafloor aquifer.</title>
        <authorList>
            <person name="Tully B.J."/>
            <person name="Wheat C.G."/>
            <person name="Glazer B.T."/>
            <person name="Huber J.A."/>
        </authorList>
    </citation>
    <scope>NUCLEOTIDE SEQUENCE [LARGE SCALE GENOMIC DNA]</scope>
</reference>
<evidence type="ECO:0000256" key="1">
    <source>
        <dbReference type="ARBA" id="ARBA00004651"/>
    </source>
</evidence>
<dbReference type="InterPro" id="IPR010432">
    <property type="entry name" value="RDD"/>
</dbReference>
<keyword evidence="2" id="KW-1003">Cell membrane</keyword>
<gene>
    <name evidence="8" type="ORF">COA71_09235</name>
</gene>
<dbReference type="PANTHER" id="PTHR36115">
    <property type="entry name" value="PROLINE-RICH ANTIGEN HOMOLOG-RELATED"/>
    <property type="match status" value="1"/>
</dbReference>
<sequence length="162" mass="18394">MRDSNLTATNASAALWRRISAMIYDSIVIIAIWIVIAFVVLSAFGIDQAQMVENDRVVMDPYYRITLLSSMLLSAYLFFAWFWTHSGQTLGMQAWKLRVQNADASAISYKQSLIRCVIAPFSFVLFGAGYLYMFFNAEKQTLPDLLSHSVVVQVSWDKKVSE</sequence>
<feature type="transmembrane region" description="Helical" evidence="6">
    <location>
        <begin position="65"/>
        <end position="83"/>
    </location>
</feature>
<name>A0A2A5CCN0_9GAMM</name>
<dbReference type="Proteomes" id="UP000228987">
    <property type="component" value="Unassembled WGS sequence"/>
</dbReference>
<dbReference type="AlphaFoldDB" id="A0A2A5CCN0"/>
<dbReference type="GO" id="GO:0005886">
    <property type="term" value="C:plasma membrane"/>
    <property type="evidence" value="ECO:0007669"/>
    <property type="project" value="UniProtKB-SubCell"/>
</dbReference>
<dbReference type="PANTHER" id="PTHR36115:SF10">
    <property type="entry name" value="RDD DOMAIN-CONTAINING PROTEIN"/>
    <property type="match status" value="1"/>
</dbReference>
<evidence type="ECO:0000256" key="6">
    <source>
        <dbReference type="SAM" id="Phobius"/>
    </source>
</evidence>